<dbReference type="Proteomes" id="UP001383192">
    <property type="component" value="Unassembled WGS sequence"/>
</dbReference>
<evidence type="ECO:0000313" key="2">
    <source>
        <dbReference type="EMBL" id="KAK7062750.1"/>
    </source>
</evidence>
<feature type="region of interest" description="Disordered" evidence="1">
    <location>
        <begin position="31"/>
        <end position="51"/>
    </location>
</feature>
<evidence type="ECO:0000256" key="1">
    <source>
        <dbReference type="SAM" id="MobiDB-lite"/>
    </source>
</evidence>
<comment type="caution">
    <text evidence="2">The sequence shown here is derived from an EMBL/GenBank/DDBJ whole genome shotgun (WGS) entry which is preliminary data.</text>
</comment>
<reference evidence="2 3" key="1">
    <citation type="submission" date="2024-01" db="EMBL/GenBank/DDBJ databases">
        <title>A draft genome for a cacao thread blight-causing isolate of Paramarasmius palmivorus.</title>
        <authorList>
            <person name="Baruah I.K."/>
            <person name="Bukari Y."/>
            <person name="Amoako-Attah I."/>
            <person name="Meinhardt L.W."/>
            <person name="Bailey B.A."/>
            <person name="Cohen S.P."/>
        </authorList>
    </citation>
    <scope>NUCLEOTIDE SEQUENCE [LARGE SCALE GENOMIC DNA]</scope>
    <source>
        <strain evidence="2 3">GH-12</strain>
    </source>
</reference>
<evidence type="ECO:0000313" key="3">
    <source>
        <dbReference type="Proteomes" id="UP001383192"/>
    </source>
</evidence>
<sequence>MDTSPYTSDICSTLCDDFDALKVMKERENDTVASTSLQAPTSTPSPAENQDYYGTTDIALYEDASADLSQGCTPSVIETQPSPLRTPFLGSSASPRPILRATTKVSLSRSSRGCRSPFAPARWEWHESASHNPAKRGFLRFQHDSLLVIPEDLSMTSSLEAAHSLAPSSASPTLPESTSTNPTTPELTPSPTVHDVLVVPPHPRQVYASHVLKCIDRKPKSRDRPGLLRNLPHFNVPTSPPFSWSPVAPPSPLSPTCILTPLKSPFLIQCRDESKLREDRGYFTQCST</sequence>
<protein>
    <submittedName>
        <fullName evidence="2">Uncharacterized protein</fullName>
    </submittedName>
</protein>
<feature type="region of interest" description="Disordered" evidence="1">
    <location>
        <begin position="164"/>
        <end position="195"/>
    </location>
</feature>
<proteinExistence type="predicted"/>
<feature type="compositionally biased region" description="Polar residues" evidence="1">
    <location>
        <begin position="31"/>
        <end position="48"/>
    </location>
</feature>
<name>A0AAW0ECQ9_9AGAR</name>
<dbReference type="AlphaFoldDB" id="A0AAW0ECQ9"/>
<dbReference type="EMBL" id="JAYKXP010000001">
    <property type="protein sequence ID" value="KAK7062750.1"/>
    <property type="molecule type" value="Genomic_DNA"/>
</dbReference>
<keyword evidence="3" id="KW-1185">Reference proteome</keyword>
<gene>
    <name evidence="2" type="ORF">VNI00_000239</name>
</gene>
<organism evidence="2 3">
    <name type="scientific">Paramarasmius palmivorus</name>
    <dbReference type="NCBI Taxonomy" id="297713"/>
    <lineage>
        <taxon>Eukaryota</taxon>
        <taxon>Fungi</taxon>
        <taxon>Dikarya</taxon>
        <taxon>Basidiomycota</taxon>
        <taxon>Agaricomycotina</taxon>
        <taxon>Agaricomycetes</taxon>
        <taxon>Agaricomycetidae</taxon>
        <taxon>Agaricales</taxon>
        <taxon>Marasmiineae</taxon>
        <taxon>Marasmiaceae</taxon>
        <taxon>Paramarasmius</taxon>
    </lineage>
</organism>
<feature type="compositionally biased region" description="Low complexity" evidence="1">
    <location>
        <begin position="164"/>
        <end position="192"/>
    </location>
</feature>
<accession>A0AAW0ECQ9</accession>